<dbReference type="Gene3D" id="3.40.50.300">
    <property type="entry name" value="P-loop containing nucleotide triphosphate hydrolases"/>
    <property type="match status" value="2"/>
</dbReference>
<dbReference type="GO" id="GO:0005524">
    <property type="term" value="F:ATP binding"/>
    <property type="evidence" value="ECO:0007669"/>
    <property type="project" value="UniProtKB-KW"/>
</dbReference>
<reference evidence="19" key="1">
    <citation type="submission" date="2012-01" db="EMBL/GenBank/DDBJ databases">
        <title>The Genome Sequence of Oreochromis niloticus (Nile Tilapia).</title>
        <authorList>
            <consortium name="Broad Institute Genome Assembly Team"/>
            <consortium name="Broad Institute Sequencing Platform"/>
            <person name="Di Palma F."/>
            <person name="Johnson J."/>
            <person name="Lander E.S."/>
            <person name="Lindblad-Toh K."/>
        </authorList>
    </citation>
    <scope>NUCLEOTIDE SEQUENCE [LARGE SCALE GENOMIC DNA]</scope>
</reference>
<evidence type="ECO:0000256" key="4">
    <source>
        <dbReference type="ARBA" id="ARBA00008708"/>
    </source>
</evidence>
<dbReference type="Gene3D" id="1.20.272.40">
    <property type="match status" value="1"/>
</dbReference>
<feature type="region of interest" description="Disordered" evidence="16">
    <location>
        <begin position="733"/>
        <end position="766"/>
    </location>
</feature>
<reference evidence="18" key="3">
    <citation type="submission" date="2025-09" db="UniProtKB">
        <authorList>
            <consortium name="Ensembl"/>
        </authorList>
    </citation>
    <scope>IDENTIFICATION</scope>
</reference>
<comment type="catalytic activity">
    <reaction evidence="15">
        <text>ATP + H2O = ADP + phosphate + H(+)</text>
        <dbReference type="Rhea" id="RHEA:13065"/>
        <dbReference type="ChEBI" id="CHEBI:15377"/>
        <dbReference type="ChEBI" id="CHEBI:15378"/>
        <dbReference type="ChEBI" id="CHEBI:30616"/>
        <dbReference type="ChEBI" id="CHEBI:43474"/>
        <dbReference type="ChEBI" id="CHEBI:456216"/>
        <dbReference type="EC" id="3.6.4.13"/>
    </reaction>
</comment>
<dbReference type="Ensembl" id="ENSONIT00000033375.1">
    <property type="protein sequence ID" value="ENSONIP00000053592.1"/>
    <property type="gene ID" value="ENSONIG00000005497.2"/>
</dbReference>
<evidence type="ECO:0000256" key="15">
    <source>
        <dbReference type="ARBA" id="ARBA00047984"/>
    </source>
</evidence>
<dbReference type="GO" id="GO:0003724">
    <property type="term" value="F:RNA helicase activity"/>
    <property type="evidence" value="ECO:0007669"/>
    <property type="project" value="UniProtKB-EC"/>
</dbReference>
<evidence type="ECO:0000256" key="10">
    <source>
        <dbReference type="ARBA" id="ARBA00022840"/>
    </source>
</evidence>
<evidence type="ECO:0000256" key="7">
    <source>
        <dbReference type="ARBA" id="ARBA00022741"/>
    </source>
</evidence>
<dbReference type="FunFam" id="3.40.50.300:FF:000269">
    <property type="entry name" value="ATP-dependent RNA helicase SUPV3L1, mitochondrial"/>
    <property type="match status" value="1"/>
</dbReference>
<dbReference type="SUPFAM" id="SSF52540">
    <property type="entry name" value="P-loop containing nucleoside triphosphate hydrolases"/>
    <property type="match status" value="2"/>
</dbReference>
<dbReference type="PANTHER" id="PTHR12131:SF1">
    <property type="entry name" value="ATP-DEPENDENT RNA HELICASE SUPV3L1, MITOCHONDRIAL-RELATED"/>
    <property type="match status" value="1"/>
</dbReference>
<dbReference type="Gene3D" id="1.10.1740.140">
    <property type="match status" value="1"/>
</dbReference>
<dbReference type="Pfam" id="PF18147">
    <property type="entry name" value="Suv3_C_1"/>
    <property type="match status" value="1"/>
</dbReference>
<keyword evidence="10" id="KW-0067">ATP-binding</keyword>
<comment type="cofactor">
    <cofactor evidence="2">
        <name>Mg(2+)</name>
        <dbReference type="ChEBI" id="CHEBI:18420"/>
    </cofactor>
</comment>
<keyword evidence="11" id="KW-0809">Transit peptide</keyword>
<dbReference type="InterPro" id="IPR001650">
    <property type="entry name" value="Helicase_C-like"/>
</dbReference>
<dbReference type="CDD" id="cd17913">
    <property type="entry name" value="DEXQc_Suv3"/>
    <property type="match status" value="1"/>
</dbReference>
<sequence length="766" mass="86192">KTFTRIKIVWRHFNSRTARITTSSCHVSSGSSLLQGQHRPGTVVWSRDVSSNSSSPKPPDTSLFVPVSLKADASADGGVGIELTQPLDKNELLKVLNRFYKRKEMQKLAADSGLDARLFHQAFISFRKYILEMTSLPADLHIILNDICCGAGHIDDIYPYFMRHAKQIFPMLDCMDDLRKISDLRVPANWYPEARAIQRKVIFHAGPTNSGKTYHAIQRYLAAKSGVYCGPLKLLAHEIFEKSNDGVPCDLVTGEERTFVDPEGRAAGHVACTIEMCSVTTPYEVAVIDEIQMIRDPSRGWAWTRALLGLADVHHWRGGGGETVIDVHNYQRLTPFSILDHAVESLDNLRPGDCIVCFSKNDIYSISRQIEARGQECAVIYGSLPPGTKLSQAKKFNDPDDPCKILVATDAIGMGLNLSIKRIIFNSLVKPNVNEKGEKQMETISTSQALQIAGRAGRFSSKFKEGEVTTMHRDDLPVLKEILSHSVDPIETAGLHPTAEQIEMFAYHLPDATLSNLVDIFVSLSQVDGLYFVCNIDDFKFLADMIQHIPLNLRSRYVFCTAPINKKQPFVCTSFLKFARQFSRDEPLTFDWVCRHISWPLAPPKNIKDLVHLEAVHDVLDLYLWLSYRFMDMFPDTASIREIQRELDDIIQQGVRNITRLIRASDPTVTDPLQAQSNRHSQTGRGTGSTKFLTGSRGQRGQRASGQMMDSSLASRLVRDGLLTPDLLQQLQREWSKDQKQDNSSQRALDLEHQSNNKGKRKKKKK</sequence>
<dbReference type="FunFam" id="3.40.50.300:FF:000446">
    <property type="entry name" value="ATP-dependent RNA helicase SUPV3L1, mitochondrial"/>
    <property type="match status" value="1"/>
</dbReference>
<dbReference type="FunFam" id="1.20.58.1080:FF:000001">
    <property type="entry name" value="ATP-dependent RNA helicase SUPV3L1, mitochondrial"/>
    <property type="match status" value="1"/>
</dbReference>
<dbReference type="Pfam" id="PF12513">
    <property type="entry name" value="SUV3_C"/>
    <property type="match status" value="1"/>
</dbReference>
<dbReference type="InterPro" id="IPR027417">
    <property type="entry name" value="P-loop_NTPase"/>
</dbReference>
<keyword evidence="13" id="KW-1135">Mitochondrion nucleoid</keyword>
<dbReference type="GO" id="GO:0016787">
    <property type="term" value="F:hydrolase activity"/>
    <property type="evidence" value="ECO:0007669"/>
    <property type="project" value="UniProtKB-KW"/>
</dbReference>
<keyword evidence="9" id="KW-0347">Helicase</keyword>
<dbReference type="FunFam" id="1.20.272.40:FF:000001">
    <property type="entry name" value="ATP-dependent RNA helicase SUPV3L1, mitochondrial"/>
    <property type="match status" value="1"/>
</dbReference>
<evidence type="ECO:0000256" key="11">
    <source>
        <dbReference type="ARBA" id="ARBA00022946"/>
    </source>
</evidence>
<keyword evidence="12" id="KW-0496">Mitochondrion</keyword>
<feature type="compositionally biased region" description="Low complexity" evidence="16">
    <location>
        <begin position="695"/>
        <end position="707"/>
    </location>
</feature>
<evidence type="ECO:0000256" key="13">
    <source>
        <dbReference type="ARBA" id="ARBA00023271"/>
    </source>
</evidence>
<evidence type="ECO:0000313" key="18">
    <source>
        <dbReference type="Ensembl" id="ENSONIP00000053592.1"/>
    </source>
</evidence>
<comment type="subcellular location">
    <subcellularLocation>
        <location evidence="3">Mitochondrion matrix</location>
        <location evidence="3">Mitochondrion nucleoid</location>
    </subcellularLocation>
</comment>
<evidence type="ECO:0000256" key="9">
    <source>
        <dbReference type="ARBA" id="ARBA00022806"/>
    </source>
</evidence>
<dbReference type="AlphaFoldDB" id="A0A669D1B8"/>
<dbReference type="InterPro" id="IPR055206">
    <property type="entry name" value="DEXQc_SUV3"/>
</dbReference>
<dbReference type="Proteomes" id="UP000005207">
    <property type="component" value="Linkage group LG1"/>
</dbReference>
<feature type="compositionally biased region" description="Polar residues" evidence="16">
    <location>
        <begin position="669"/>
        <end position="693"/>
    </location>
</feature>
<organism evidence="18 19">
    <name type="scientific">Oreochromis niloticus</name>
    <name type="common">Nile tilapia</name>
    <name type="synonym">Tilapia nilotica</name>
    <dbReference type="NCBI Taxonomy" id="8128"/>
    <lineage>
        <taxon>Eukaryota</taxon>
        <taxon>Metazoa</taxon>
        <taxon>Chordata</taxon>
        <taxon>Craniata</taxon>
        <taxon>Vertebrata</taxon>
        <taxon>Euteleostomi</taxon>
        <taxon>Actinopterygii</taxon>
        <taxon>Neopterygii</taxon>
        <taxon>Teleostei</taxon>
        <taxon>Neoteleostei</taxon>
        <taxon>Acanthomorphata</taxon>
        <taxon>Ovalentaria</taxon>
        <taxon>Cichlomorphae</taxon>
        <taxon>Cichliformes</taxon>
        <taxon>Cichlidae</taxon>
        <taxon>African cichlids</taxon>
        <taxon>Pseudocrenilabrinae</taxon>
        <taxon>Oreochromini</taxon>
        <taxon>Oreochromis</taxon>
    </lineage>
</organism>
<gene>
    <name evidence="18" type="primary">SUPV3L1</name>
    <name evidence="18" type="synonym">LOC102081219</name>
</gene>
<dbReference type="Pfam" id="PF18114">
    <property type="entry name" value="Suv3_N"/>
    <property type="match status" value="1"/>
</dbReference>
<evidence type="ECO:0000256" key="16">
    <source>
        <dbReference type="SAM" id="MobiDB-lite"/>
    </source>
</evidence>
<dbReference type="FunFam" id="1.10.1740.140:FF:000001">
    <property type="entry name" value="ATP-dependent RNA helicase SUPV3L1, mitochondrial"/>
    <property type="match status" value="1"/>
</dbReference>
<dbReference type="GeneTree" id="ENSGT00390000003100"/>
<dbReference type="Gene3D" id="1.20.58.1080">
    <property type="match status" value="1"/>
</dbReference>
<comment type="similarity">
    <text evidence="4">Belongs to the helicase family.</text>
</comment>
<evidence type="ECO:0000256" key="6">
    <source>
        <dbReference type="ARBA" id="ARBA00021960"/>
    </source>
</evidence>
<dbReference type="GO" id="GO:0000965">
    <property type="term" value="P:mitochondrial RNA 3'-end processing"/>
    <property type="evidence" value="ECO:0007669"/>
    <property type="project" value="TreeGrafter"/>
</dbReference>
<dbReference type="InterPro" id="IPR050699">
    <property type="entry name" value="RNA-DNA_Helicase"/>
</dbReference>
<evidence type="ECO:0000256" key="14">
    <source>
        <dbReference type="ARBA" id="ARBA00031873"/>
    </source>
</evidence>
<keyword evidence="7" id="KW-0547">Nucleotide-binding</keyword>
<accession>A0A669D1B8</accession>
<keyword evidence="8" id="KW-0378">Hydrolase</keyword>
<dbReference type="InterPro" id="IPR041453">
    <property type="entry name" value="Suv3_N"/>
</dbReference>
<name>A0A669D1B8_ORENI</name>
<dbReference type="Pfam" id="PF00271">
    <property type="entry name" value="Helicase_C"/>
    <property type="match status" value="1"/>
</dbReference>
<dbReference type="EC" id="3.6.4.13" evidence="5"/>
<protein>
    <recommendedName>
        <fullName evidence="6">ATP-dependent RNA helicase SUPV3L1, mitochondrial</fullName>
        <ecNumber evidence="5">3.6.4.13</ecNumber>
    </recommendedName>
    <alternativeName>
        <fullName evidence="14">Suppressor of var1 3-like protein 1</fullName>
    </alternativeName>
</protein>
<evidence type="ECO:0000256" key="5">
    <source>
        <dbReference type="ARBA" id="ARBA00012552"/>
    </source>
</evidence>
<dbReference type="InterPro" id="IPR041082">
    <property type="entry name" value="Suv3_C_1"/>
</dbReference>
<dbReference type="InterPro" id="IPR022192">
    <property type="entry name" value="SUV3_C"/>
</dbReference>
<evidence type="ECO:0000256" key="3">
    <source>
        <dbReference type="ARBA" id="ARBA00004436"/>
    </source>
</evidence>
<proteinExistence type="inferred from homology"/>
<reference evidence="18" key="2">
    <citation type="submission" date="2025-08" db="UniProtKB">
        <authorList>
            <consortium name="Ensembl"/>
        </authorList>
    </citation>
    <scope>IDENTIFICATION</scope>
</reference>
<evidence type="ECO:0000256" key="1">
    <source>
        <dbReference type="ARBA" id="ARBA00001936"/>
    </source>
</evidence>
<evidence type="ECO:0000256" key="12">
    <source>
        <dbReference type="ARBA" id="ARBA00023128"/>
    </source>
</evidence>
<feature type="domain" description="Helicase C-terminal" evidence="17">
    <location>
        <begin position="338"/>
        <end position="506"/>
    </location>
</feature>
<evidence type="ECO:0000256" key="2">
    <source>
        <dbReference type="ARBA" id="ARBA00001946"/>
    </source>
</evidence>
<feature type="region of interest" description="Disordered" evidence="16">
    <location>
        <begin position="669"/>
        <end position="710"/>
    </location>
</feature>
<dbReference type="GO" id="GO:0042645">
    <property type="term" value="C:mitochondrial nucleoid"/>
    <property type="evidence" value="ECO:0007669"/>
    <property type="project" value="UniProtKB-SubCell"/>
</dbReference>
<comment type="cofactor">
    <cofactor evidence="1">
        <name>Mn(2+)</name>
        <dbReference type="ChEBI" id="CHEBI:29035"/>
    </cofactor>
</comment>
<dbReference type="InterPro" id="IPR044774">
    <property type="entry name" value="Suv3_DEXQc"/>
</dbReference>
<dbReference type="PROSITE" id="PS51194">
    <property type="entry name" value="HELICASE_CTER"/>
    <property type="match status" value="1"/>
</dbReference>
<dbReference type="GO" id="GO:0045025">
    <property type="term" value="C:mitochondrial degradosome"/>
    <property type="evidence" value="ECO:0007669"/>
    <property type="project" value="TreeGrafter"/>
</dbReference>
<dbReference type="Pfam" id="PF22527">
    <property type="entry name" value="DEXQc_Suv3"/>
    <property type="match status" value="1"/>
</dbReference>
<dbReference type="SMART" id="SM00490">
    <property type="entry name" value="HELICc"/>
    <property type="match status" value="1"/>
</dbReference>
<evidence type="ECO:0000259" key="17">
    <source>
        <dbReference type="PROSITE" id="PS51194"/>
    </source>
</evidence>
<evidence type="ECO:0000256" key="8">
    <source>
        <dbReference type="ARBA" id="ARBA00022801"/>
    </source>
</evidence>
<dbReference type="CDD" id="cd18805">
    <property type="entry name" value="SF2_C_suv3"/>
    <property type="match status" value="1"/>
</dbReference>
<evidence type="ECO:0000313" key="19">
    <source>
        <dbReference type="Proteomes" id="UP000005207"/>
    </source>
</evidence>
<keyword evidence="19" id="KW-1185">Reference proteome</keyword>
<dbReference type="PANTHER" id="PTHR12131">
    <property type="entry name" value="ATP-DEPENDENT RNA AND DNA HELICASE"/>
    <property type="match status" value="1"/>
</dbReference>